<name>A0A8F5MKN0_9VIRU</name>
<sequence length="37" mass="4408">MIGKIIMKHKIEGLEKKLDFQQKQINKILDIITKKEN</sequence>
<dbReference type="EMBL" id="MZ089778">
    <property type="protein sequence ID" value="QXN75157.1"/>
    <property type="molecule type" value="Genomic_DNA"/>
</dbReference>
<organism evidence="1">
    <name type="scientific">Microvirus mar32</name>
    <dbReference type="NCBI Taxonomy" id="2851166"/>
    <lineage>
        <taxon>Viruses</taxon>
        <taxon>Monodnaviria</taxon>
        <taxon>Sangervirae</taxon>
        <taxon>Phixviricota</taxon>
        <taxon>Malgrandaviricetes</taxon>
        <taxon>Petitvirales</taxon>
        <taxon>Microviridae</taxon>
    </lineage>
</organism>
<reference evidence="1" key="1">
    <citation type="submission" date="2021-04" db="EMBL/GenBank/DDBJ databases">
        <title>Genomes of microviruses identified in yellow-bellied marmot fecal samples.</title>
        <authorList>
            <person name="Varsani A."/>
            <person name="Kraberger S."/>
            <person name="Chatterjee A."/>
            <person name="Richet C."/>
            <person name="Fontenele R.S."/>
            <person name="Schmidlin K."/>
            <person name="Blumstein D.T."/>
        </authorList>
    </citation>
    <scope>NUCLEOTIDE SEQUENCE</scope>
    <source>
        <strain evidence="1">Mar32</strain>
    </source>
</reference>
<protein>
    <submittedName>
        <fullName evidence="1">Uncharacterized protein</fullName>
    </submittedName>
</protein>
<evidence type="ECO:0000313" key="1">
    <source>
        <dbReference type="EMBL" id="QXN75157.1"/>
    </source>
</evidence>
<proteinExistence type="predicted"/>
<accession>A0A8F5MKN0</accession>